<evidence type="ECO:0000256" key="8">
    <source>
        <dbReference type="RuleBase" id="RU361238"/>
    </source>
</evidence>
<evidence type="ECO:0000256" key="7">
    <source>
        <dbReference type="ARBA" id="ARBA00023157"/>
    </source>
</evidence>
<dbReference type="Proteomes" id="UP000235672">
    <property type="component" value="Unassembled WGS sequence"/>
</dbReference>
<proteinExistence type="inferred from homology"/>
<dbReference type="EMBL" id="KZ613501">
    <property type="protein sequence ID" value="PMD17227.1"/>
    <property type="molecule type" value="Genomic_DNA"/>
</dbReference>
<keyword evidence="7" id="KW-1015">Disulfide bond</keyword>
<evidence type="ECO:0000256" key="6">
    <source>
        <dbReference type="ARBA" id="ARBA00022837"/>
    </source>
</evidence>
<feature type="signal peptide" evidence="8">
    <location>
        <begin position="1"/>
        <end position="20"/>
    </location>
</feature>
<keyword evidence="10" id="KW-1185">Reference proteome</keyword>
<evidence type="ECO:0000256" key="5">
    <source>
        <dbReference type="ARBA" id="ARBA00022801"/>
    </source>
</evidence>
<keyword evidence="4 8" id="KW-0732">Signal</keyword>
<organism evidence="9 10">
    <name type="scientific">Hyaloscypha hepaticicola</name>
    <dbReference type="NCBI Taxonomy" id="2082293"/>
    <lineage>
        <taxon>Eukaryota</taxon>
        <taxon>Fungi</taxon>
        <taxon>Dikarya</taxon>
        <taxon>Ascomycota</taxon>
        <taxon>Pezizomycotina</taxon>
        <taxon>Leotiomycetes</taxon>
        <taxon>Helotiales</taxon>
        <taxon>Hyaloscyphaceae</taxon>
        <taxon>Hyaloscypha</taxon>
    </lineage>
</organism>
<protein>
    <recommendedName>
        <fullName evidence="8">Carboxylic ester hydrolase</fullName>
        <ecNumber evidence="8">3.1.1.-</ecNumber>
    </recommendedName>
</protein>
<accession>A0A2J6PT68</accession>
<dbReference type="InterPro" id="IPR029058">
    <property type="entry name" value="AB_hydrolase_fold"/>
</dbReference>
<evidence type="ECO:0000256" key="1">
    <source>
        <dbReference type="ARBA" id="ARBA00006249"/>
    </source>
</evidence>
<reference evidence="9 10" key="1">
    <citation type="submission" date="2016-05" db="EMBL/GenBank/DDBJ databases">
        <title>A degradative enzymes factory behind the ericoid mycorrhizal symbiosis.</title>
        <authorList>
            <consortium name="DOE Joint Genome Institute"/>
            <person name="Martino E."/>
            <person name="Morin E."/>
            <person name="Grelet G."/>
            <person name="Kuo A."/>
            <person name="Kohler A."/>
            <person name="Daghino S."/>
            <person name="Barry K."/>
            <person name="Choi C."/>
            <person name="Cichocki N."/>
            <person name="Clum A."/>
            <person name="Copeland A."/>
            <person name="Hainaut M."/>
            <person name="Haridas S."/>
            <person name="Labutti K."/>
            <person name="Lindquist E."/>
            <person name="Lipzen A."/>
            <person name="Khouja H.-R."/>
            <person name="Murat C."/>
            <person name="Ohm R."/>
            <person name="Olson A."/>
            <person name="Spatafora J."/>
            <person name="Veneault-Fourrey C."/>
            <person name="Henrissat B."/>
            <person name="Grigoriev I."/>
            <person name="Martin F."/>
            <person name="Perotto S."/>
        </authorList>
    </citation>
    <scope>NUCLEOTIDE SEQUENCE [LARGE SCALE GENOMIC DNA]</scope>
    <source>
        <strain evidence="9 10">UAMH 7357</strain>
    </source>
</reference>
<dbReference type="EC" id="3.1.1.-" evidence="8"/>
<evidence type="ECO:0000313" key="10">
    <source>
        <dbReference type="Proteomes" id="UP000235672"/>
    </source>
</evidence>
<dbReference type="PANTHER" id="PTHR33938">
    <property type="entry name" value="FERULOYL ESTERASE B-RELATED"/>
    <property type="match status" value="1"/>
</dbReference>
<dbReference type="SUPFAM" id="SSF53474">
    <property type="entry name" value="alpha/beta-Hydrolases"/>
    <property type="match status" value="1"/>
</dbReference>
<evidence type="ECO:0000256" key="3">
    <source>
        <dbReference type="ARBA" id="ARBA00022723"/>
    </source>
</evidence>
<comment type="similarity">
    <text evidence="1 8">Belongs to the tannase family.</text>
</comment>
<evidence type="ECO:0000313" key="9">
    <source>
        <dbReference type="EMBL" id="PMD17227.1"/>
    </source>
</evidence>
<dbReference type="PANTHER" id="PTHR33938:SF2">
    <property type="entry name" value="CARBOXYLIC ESTER HYDROLASE"/>
    <property type="match status" value="1"/>
</dbReference>
<keyword evidence="3" id="KW-0479">Metal-binding</keyword>
<dbReference type="OrthoDB" id="3039123at2759"/>
<keyword evidence="2" id="KW-0719">Serine esterase</keyword>
<evidence type="ECO:0000256" key="4">
    <source>
        <dbReference type="ARBA" id="ARBA00022729"/>
    </source>
</evidence>
<dbReference type="AlphaFoldDB" id="A0A2J6PT68"/>
<evidence type="ECO:0000256" key="2">
    <source>
        <dbReference type="ARBA" id="ARBA00022487"/>
    </source>
</evidence>
<keyword evidence="5 8" id="KW-0378">Hydrolase</keyword>
<sequence>MRTQFIIPIFLSFHAASVQAFECTASAFKGLLPENATVNFATAVPAGGSFNHPSPEFPTNDTGLPALCAVSINVISSPESGFNFGLFLPEKWNNRYMASGNGGFGGGINWNDMESNVLNGFAAVSTDTGHLSAVFDGSWALNKPESIIDWGYRALHESVVMGKQITEAYYNCQIQYSYYSGCSTGGRQGLKEVQMFPEDFDGVLAGAPAWWTSHLQTWSLEASLWNLPVDAPSHIPSTLFPVIGAEVLKQCDPQDGLVDGIIQDPYGCDFYPEALLCTPSSNQSSCLTASQMKTIYKFYRDWTDVNDTFVFPSYPPGAEGQYGFLLGTESGVPSSLGTGWVLNFVLNTTADIDWLAEFDYSVVQLGDSINPGYANADDFDMSPFANRGGKLIHYHGLSDGLIPTGSSIYFHNQVLATLIPKDVNVPDFYKFYLVPGMQHCQASVNDAPWYIAGGNQPFSLGPTVSGVPGFDDAKHNALLALMQWVEHGIAPEEIIATKYVNDNVTSGVKRQRPLCPYPSQARYNGTGNPNWAESWTCEDLYTFSLVTQD</sequence>
<keyword evidence="6" id="KW-0106">Calcium</keyword>
<dbReference type="Pfam" id="PF07519">
    <property type="entry name" value="Tannase"/>
    <property type="match status" value="1"/>
</dbReference>
<dbReference type="GO" id="GO:0030600">
    <property type="term" value="F:feruloyl esterase activity"/>
    <property type="evidence" value="ECO:0007669"/>
    <property type="project" value="UniProtKB-ARBA"/>
</dbReference>
<feature type="chain" id="PRO_5014207396" description="Carboxylic ester hydrolase" evidence="8">
    <location>
        <begin position="21"/>
        <end position="549"/>
    </location>
</feature>
<name>A0A2J6PT68_9HELO</name>
<dbReference type="GO" id="GO:0046872">
    <property type="term" value="F:metal ion binding"/>
    <property type="evidence" value="ECO:0007669"/>
    <property type="project" value="UniProtKB-KW"/>
</dbReference>
<dbReference type="InterPro" id="IPR011118">
    <property type="entry name" value="Tannase/feruloyl_esterase"/>
</dbReference>
<gene>
    <name evidence="9" type="ORF">NA56DRAFT_606566</name>
</gene>